<dbReference type="STRING" id="94237.ENSMMOP00000021893"/>
<evidence type="ECO:0000256" key="8">
    <source>
        <dbReference type="ARBA" id="ARBA00023054"/>
    </source>
</evidence>
<comment type="subcellular location">
    <subcellularLocation>
        <location evidence="2">Cell junction</location>
        <location evidence="2">Desmosome</location>
    </subcellularLocation>
    <subcellularLocation>
        <location evidence="1">Cell membrane</location>
    </subcellularLocation>
</comment>
<dbReference type="Gene3D" id="1.20.58.60">
    <property type="match status" value="1"/>
</dbReference>
<evidence type="ECO:0000313" key="15">
    <source>
        <dbReference type="Proteomes" id="UP000261620"/>
    </source>
</evidence>
<feature type="compositionally biased region" description="Low complexity" evidence="11">
    <location>
        <begin position="2154"/>
        <end position="2164"/>
    </location>
</feature>
<feature type="coiled-coil region" evidence="10">
    <location>
        <begin position="836"/>
        <end position="981"/>
    </location>
</feature>
<dbReference type="GO" id="GO:0005198">
    <property type="term" value="F:structural molecule activity"/>
    <property type="evidence" value="ECO:0007669"/>
    <property type="project" value="TreeGrafter"/>
</dbReference>
<dbReference type="InterPro" id="IPR043197">
    <property type="entry name" value="Plakin"/>
</dbReference>
<sequence length="2202" mass="250865">MYFLIKILAHWAPQKVICKGDEAILKNNSQRSKWDITGPGGLDMTVPSVCLIIPPPNPLSVSLANKNDQYYEAILSIWNQLYINVKSLIAWQYCLRDIRYINSLTISMISKMRPEEYRHIIKNLENHFAEFKSSCKGSEMFVEEDKEIIENQFNGAQAHYDQLVVELPTYMTKAEQPKKKVVVSTSLSELHALRLRLEGAESMLSQHVHIYFGDDGVYLIGAHSVARAEDIVKVHEAILTEKETTSLSLNEVENYILTLTLDQRKDVLTSMESELAKVSHWNGQVGGPFHRCDMILSKYTEHVGLLGDRWRRIDGQIDNRLQDLQSYHPQLQHYKQTTASLIDWIEATRKKQNDYFTGVFRYIFIIFVIKVLNSEIKLKREMVESVLKDNAACMNTIKDYETDLTVYASGLETLLNIPIKRTMLKSPSMELHQEAIEVQTCYMELLTMSGDYYRYLGELLKNMEELKIRDTKIDLLEEELRLLKENFQDSNTKNKSLEDDLARYKLELFQSRDQLLSMEEVKQSTVLQCNATKESLDNTQSQLVDLNDQVTRLNYLLEEEKRKKRLAEERYLQQQEEYDSVLRKRQNELETVSWSKMEVEKSLESKEYEIEQLRRQLAENAERIKELQKEMLKVRSKCNMEITNLKLGYESQIHISHADIQRLAAQRVEDAAEFQMQHDRIVAERRSLEEELRRLRIYNSEADEQRNRAEGEAHSQRVLITKEGCRRRELENEVEVLMRQREEEGSRYKEELAEVTKMLQEKREKLAYITHSLQEEIRRRKTVEEGQDVLEKTLAQLQLKLTSSSMAAEECKDELQKRCLELDRESRDRSRVDQNISRLQGRMKDLQAIRNGLESQVENLSKAKQDEVARRRQVETELEKTKLVVKEYTSTITSEKCMMQLSAELKTLKQQLLQEQARVKEVNLSNDSLLRTIEETSKALSESNVEIQRLEQLSETQTKERLGLEEELRAAQHDNQELLRSKQGCHELSAHITALELQLQGTKRSNIDYRYLVSELSSETEKLKLETEKTQNQVTETTAMLQSLQSQHNEIVSERDTLMMKLQLSEKDKERFHRLEDEFSHIKLSLESELCSKQRLTEENERVNRDLDYWKDQYDSKQGLIRQYETDKERLERENNSLKSEIERLMVELRELGETYKSRLAAIQKELQEVILVRQHLEAEVSKAREPPTLDASTVIFDGVRKPVTANQLLDCGVLDKPTFSQLINGHKTVPDVSVDKKVSLKGTGPIAGVTIEGQKSPGSISGPLYKMTFNEVKKENLLPPDSIDLLLDAQAATGYIIDPRTNQKLTVEEACNQGVVDEEDKERLLAAEAAAVGYRKMSFTEAKKQKVMSSDSADMLLDAQAATGHIIDPRTNKKLTVKEACATGVVDIEDESKLLAAEAAAIGYKDPITAKLLSAGQAMKMGLINKDTALRILQAQQSAGGILDPVLSVFLPKDIAMDRGLINEDLYQELNQHPECYLDPDTQQPITYISLKTKCKVDRSTGLLLLPEPQNITVDGLRGKVSVIDLVDANLLEYSDIDELREGRLTSYEIESRLSLYLRGSTCIAGVYDEANDKIVPLYQAMKDGLLQPDMTLKLLEAQAASGFIVDPVNNLYLTVGDAYNKKLFGPEFKENLLAAERAVTGYKLPGTDKTISLFQAIERGLTDKDHGSRLLEAQIASGGIIDPKHGHRIGMNVAYKRGYLNEKMNNIVTDQGVASKSYFDPNTEENLTYMELKERCITDEKNGLLLLPIMDEKKKESTMENTLRRRRVVIVDPETNKEMTVREAYDKGYIDYDTFMELSEQECEWEEVTITEPDGSTRFIINDRTTGKQYDITELLEKQVINQSDLDQYRSRTINITQFAGIITNKTNHRSLPASDMSVPLSLTSSSSSFLSIPLSPTLTTMTTTKNNTVSEQNSTISTVSQDSTEYHRNISRVSITLASPAEILVEQEPVGAIFDTETLEKISITEALNRGLVDSITAQRLLEAQACTGGIINPINGQRLSIQEAARLGVINEVMASRLKPSQKAYFGFEDVKTRKKMSTAEAMKEMWLPYEAGQRFMEFQYVTGGLYDPQIGCRRSIQDALEMGWLDENTAHKLQDINHHVKNLTCPKTKLKISYKEALDSCMVEERTGVKMLQASSVSSKGISSPYNVSGPGSTTGSRSGSRRSSRRGSVDLSSPRSSSASSLSPSSFITFCSTATK</sequence>
<keyword evidence="5" id="KW-0597">Phosphoprotein</keyword>
<dbReference type="GO" id="GO:0045104">
    <property type="term" value="P:intermediate filament cytoskeleton organization"/>
    <property type="evidence" value="ECO:0007669"/>
    <property type="project" value="InterPro"/>
</dbReference>
<keyword evidence="4" id="KW-1003">Cell membrane</keyword>
<dbReference type="Gene3D" id="3.90.1290.10">
    <property type="entry name" value="Plakin repeat"/>
    <property type="match status" value="4"/>
</dbReference>
<dbReference type="GO" id="GO:0014704">
    <property type="term" value="C:intercalated disc"/>
    <property type="evidence" value="ECO:0007669"/>
    <property type="project" value="TreeGrafter"/>
</dbReference>
<dbReference type="FunFam" id="3.90.1290.10:FF:000002">
    <property type="entry name" value="Plectin a"/>
    <property type="match status" value="1"/>
</dbReference>
<evidence type="ECO:0000256" key="9">
    <source>
        <dbReference type="ARBA" id="ARBA00023136"/>
    </source>
</evidence>
<feature type="compositionally biased region" description="Low complexity" evidence="11">
    <location>
        <begin position="2177"/>
        <end position="2191"/>
    </location>
</feature>
<comment type="similarity">
    <text evidence="3">Belongs to the plakin or cytolinker family.</text>
</comment>
<dbReference type="GO" id="GO:0042060">
    <property type="term" value="P:wound healing"/>
    <property type="evidence" value="ECO:0007669"/>
    <property type="project" value="TreeGrafter"/>
</dbReference>
<proteinExistence type="inferred from homology"/>
<name>A0A3Q3WU97_MOLML</name>
<dbReference type="Pfam" id="PF17902">
    <property type="entry name" value="SH3_10"/>
    <property type="match status" value="1"/>
</dbReference>
<dbReference type="Ensembl" id="ENSMMOT00000022257.1">
    <property type="protein sequence ID" value="ENSMMOP00000021893.1"/>
    <property type="gene ID" value="ENSMMOG00000016644.1"/>
</dbReference>
<dbReference type="PANTHER" id="PTHR23169:SF26">
    <property type="entry name" value="DESMOPLAKIN"/>
    <property type="match status" value="1"/>
</dbReference>
<dbReference type="InterPro" id="IPR035915">
    <property type="entry name" value="Plakin_repeat_sf"/>
</dbReference>
<dbReference type="Gene3D" id="2.30.30.40">
    <property type="entry name" value="SH3 Domains"/>
    <property type="match status" value="1"/>
</dbReference>
<dbReference type="SMART" id="SM00250">
    <property type="entry name" value="PLEC"/>
    <property type="match status" value="16"/>
</dbReference>
<dbReference type="Pfam" id="PF18373">
    <property type="entry name" value="Spectrin_2"/>
    <property type="match status" value="1"/>
</dbReference>
<dbReference type="GO" id="GO:0098609">
    <property type="term" value="P:cell-cell adhesion"/>
    <property type="evidence" value="ECO:0007669"/>
    <property type="project" value="TreeGrafter"/>
</dbReference>
<keyword evidence="6" id="KW-0677">Repeat</keyword>
<dbReference type="GO" id="GO:0005886">
    <property type="term" value="C:plasma membrane"/>
    <property type="evidence" value="ECO:0007669"/>
    <property type="project" value="UniProtKB-SubCell"/>
</dbReference>
<dbReference type="Pfam" id="PF00681">
    <property type="entry name" value="Plectin"/>
    <property type="match status" value="8"/>
</dbReference>
<feature type="coiled-coil region" evidence="10">
    <location>
        <begin position="671"/>
        <end position="765"/>
    </location>
</feature>
<keyword evidence="9" id="KW-0472">Membrane</keyword>
<feature type="domain" description="Desmoplakin spectrin-like" evidence="13">
    <location>
        <begin position="89"/>
        <end position="165"/>
    </location>
</feature>
<evidence type="ECO:0000256" key="10">
    <source>
        <dbReference type="SAM" id="Coils"/>
    </source>
</evidence>
<accession>A0A3Q3WU97</accession>
<feature type="coiled-coil region" evidence="10">
    <location>
        <begin position="1086"/>
        <end position="1180"/>
    </location>
</feature>
<evidence type="ECO:0000256" key="2">
    <source>
        <dbReference type="ARBA" id="ARBA00004568"/>
    </source>
</evidence>
<feature type="domain" description="Desmoplakin SH3" evidence="12">
    <location>
        <begin position="8"/>
        <end position="54"/>
    </location>
</feature>
<evidence type="ECO:0000256" key="1">
    <source>
        <dbReference type="ARBA" id="ARBA00004236"/>
    </source>
</evidence>
<evidence type="ECO:0000256" key="11">
    <source>
        <dbReference type="SAM" id="MobiDB-lite"/>
    </source>
</evidence>
<feature type="coiled-coil region" evidence="10">
    <location>
        <begin position="466"/>
        <end position="637"/>
    </location>
</feature>
<dbReference type="FunFam" id="3.30.160.780:FF:000001">
    <property type="entry name" value="Plectin a"/>
    <property type="match status" value="1"/>
</dbReference>
<dbReference type="GO" id="GO:0043588">
    <property type="term" value="P:skin development"/>
    <property type="evidence" value="ECO:0007669"/>
    <property type="project" value="TreeGrafter"/>
</dbReference>
<dbReference type="Proteomes" id="UP000261620">
    <property type="component" value="Unplaced"/>
</dbReference>
<reference evidence="14" key="1">
    <citation type="submission" date="2025-08" db="UniProtKB">
        <authorList>
            <consortium name="Ensembl"/>
        </authorList>
    </citation>
    <scope>IDENTIFICATION</scope>
</reference>
<evidence type="ECO:0000256" key="6">
    <source>
        <dbReference type="ARBA" id="ARBA00022737"/>
    </source>
</evidence>
<evidence type="ECO:0000259" key="12">
    <source>
        <dbReference type="Pfam" id="PF17902"/>
    </source>
</evidence>
<reference evidence="14" key="2">
    <citation type="submission" date="2025-09" db="UniProtKB">
        <authorList>
            <consortium name="Ensembl"/>
        </authorList>
    </citation>
    <scope>IDENTIFICATION</scope>
</reference>
<organism evidence="14 15">
    <name type="scientific">Mola mola</name>
    <name type="common">Ocean sunfish</name>
    <name type="synonym">Tetraodon mola</name>
    <dbReference type="NCBI Taxonomy" id="94237"/>
    <lineage>
        <taxon>Eukaryota</taxon>
        <taxon>Metazoa</taxon>
        <taxon>Chordata</taxon>
        <taxon>Craniata</taxon>
        <taxon>Vertebrata</taxon>
        <taxon>Euteleostomi</taxon>
        <taxon>Actinopterygii</taxon>
        <taxon>Neopterygii</taxon>
        <taxon>Teleostei</taxon>
        <taxon>Neoteleostei</taxon>
        <taxon>Acanthomorphata</taxon>
        <taxon>Eupercaria</taxon>
        <taxon>Tetraodontiformes</taxon>
        <taxon>Molidae</taxon>
        <taxon>Mola</taxon>
    </lineage>
</organism>
<dbReference type="GO" id="GO:0005882">
    <property type="term" value="C:intermediate filament"/>
    <property type="evidence" value="ECO:0007669"/>
    <property type="project" value="TreeGrafter"/>
</dbReference>
<dbReference type="Gene3D" id="1.20.58.1060">
    <property type="match status" value="1"/>
</dbReference>
<dbReference type="GO" id="GO:0030057">
    <property type="term" value="C:desmosome"/>
    <property type="evidence" value="ECO:0007669"/>
    <property type="project" value="UniProtKB-SubCell"/>
</dbReference>
<evidence type="ECO:0000256" key="3">
    <source>
        <dbReference type="ARBA" id="ARBA00009109"/>
    </source>
</evidence>
<dbReference type="Gene3D" id="3.30.160.780">
    <property type="match status" value="1"/>
</dbReference>
<evidence type="ECO:0000313" key="14">
    <source>
        <dbReference type="Ensembl" id="ENSMMOP00000021893.1"/>
    </source>
</evidence>
<dbReference type="InterPro" id="IPR041573">
    <property type="entry name" value="Desmoplakin_Spectrin-like"/>
</dbReference>
<dbReference type="InterPro" id="IPR041615">
    <property type="entry name" value="Desmoplakin_SH3"/>
</dbReference>
<evidence type="ECO:0000256" key="4">
    <source>
        <dbReference type="ARBA" id="ARBA00022475"/>
    </source>
</evidence>
<evidence type="ECO:0000256" key="7">
    <source>
        <dbReference type="ARBA" id="ARBA00022949"/>
    </source>
</evidence>
<feature type="region of interest" description="Disordered" evidence="11">
    <location>
        <begin position="2144"/>
        <end position="2191"/>
    </location>
</feature>
<dbReference type="SUPFAM" id="SSF75399">
    <property type="entry name" value="Plakin repeat"/>
    <property type="match status" value="5"/>
</dbReference>
<evidence type="ECO:0000259" key="13">
    <source>
        <dbReference type="Pfam" id="PF18373"/>
    </source>
</evidence>
<keyword evidence="15" id="KW-1185">Reference proteome</keyword>
<dbReference type="InterPro" id="IPR001101">
    <property type="entry name" value="Plectin_repeat"/>
</dbReference>
<keyword evidence="8 10" id="KW-0175">Coiled coil</keyword>
<keyword evidence="7" id="KW-0965">Cell junction</keyword>
<dbReference type="PANTHER" id="PTHR23169">
    <property type="entry name" value="ENVOPLAKIN"/>
    <property type="match status" value="1"/>
</dbReference>
<dbReference type="GO" id="GO:0005737">
    <property type="term" value="C:cytoplasm"/>
    <property type="evidence" value="ECO:0007669"/>
    <property type="project" value="TreeGrafter"/>
</dbReference>
<evidence type="ECO:0000256" key="5">
    <source>
        <dbReference type="ARBA" id="ARBA00022553"/>
    </source>
</evidence>
<protein>
    <submittedName>
        <fullName evidence="14">Uncharacterized protein</fullName>
    </submittedName>
</protein>
<dbReference type="FunFam" id="3.90.1290.10:FF:000001">
    <property type="entry name" value="Plectin a"/>
    <property type="match status" value="2"/>
</dbReference>